<sequence length="291" mass="32684">MFNPVLPATVRPAPESGPPTQYTGAAETSNVKEERSNASELSLATISVSSKLPEFWVDMPRLWFAQFEAVMAPQKQGEEAKFNMVISKLGRDSIQQVSDLLVTPPESNKYTVLKERLLQVYEESAERQFQKLVSEMELGAQKPTQLLRHQTLKSLWLSRMPSSVRAVIAVCQDQSLESLATIADKVVENSTGYDVAAVADTRAQTTTAGSLSDLANQINQLVLAVASLRNEVYGRDRARSRSRGPARSRSNSRRRRTPADADWFCRFHYRFRRNARSCEQPCAWREDSAEN</sequence>
<feature type="region of interest" description="Disordered" evidence="1">
    <location>
        <begin position="235"/>
        <end position="255"/>
    </location>
</feature>
<feature type="domain" description="DUF7041" evidence="2">
    <location>
        <begin position="52"/>
        <end position="133"/>
    </location>
</feature>
<proteinExistence type="predicted"/>
<name>A0ABR3HJ01_LOXSC</name>
<feature type="region of interest" description="Disordered" evidence="1">
    <location>
        <begin position="1"/>
        <end position="36"/>
    </location>
</feature>
<feature type="compositionally biased region" description="Basic residues" evidence="1">
    <location>
        <begin position="240"/>
        <end position="255"/>
    </location>
</feature>
<comment type="caution">
    <text evidence="3">The sequence shown here is derived from an EMBL/GenBank/DDBJ whole genome shotgun (WGS) entry which is preliminary data.</text>
</comment>
<dbReference type="EMBL" id="JBEUOH010000018">
    <property type="protein sequence ID" value="KAL0870389.1"/>
    <property type="molecule type" value="Genomic_DNA"/>
</dbReference>
<evidence type="ECO:0000313" key="4">
    <source>
        <dbReference type="Proteomes" id="UP001549920"/>
    </source>
</evidence>
<dbReference type="PANTHER" id="PTHR33327">
    <property type="entry name" value="ENDONUCLEASE"/>
    <property type="match status" value="1"/>
</dbReference>
<protein>
    <recommendedName>
        <fullName evidence="2">DUF7041 domain-containing protein</fullName>
    </recommendedName>
</protein>
<dbReference type="Pfam" id="PF23055">
    <property type="entry name" value="DUF7041"/>
    <property type="match status" value="1"/>
</dbReference>
<reference evidence="3 4" key="1">
    <citation type="submission" date="2024-06" db="EMBL/GenBank/DDBJ databases">
        <title>A chromosome-level genome assembly of beet webworm, Loxostege sticticalis.</title>
        <authorList>
            <person name="Zhang Y."/>
        </authorList>
    </citation>
    <scope>NUCLEOTIDE SEQUENCE [LARGE SCALE GENOMIC DNA]</scope>
    <source>
        <strain evidence="3">AQ026</strain>
        <tissue evidence="3">Whole body</tissue>
    </source>
</reference>
<keyword evidence="4" id="KW-1185">Reference proteome</keyword>
<dbReference type="InterPro" id="IPR055469">
    <property type="entry name" value="DUF7041"/>
</dbReference>
<gene>
    <name evidence="3" type="ORF">ABMA27_005399</name>
</gene>
<accession>A0ABR3HJ01</accession>
<evidence type="ECO:0000259" key="2">
    <source>
        <dbReference type="Pfam" id="PF23055"/>
    </source>
</evidence>
<organism evidence="3 4">
    <name type="scientific">Loxostege sticticalis</name>
    <name type="common">Beet webworm moth</name>
    <dbReference type="NCBI Taxonomy" id="481309"/>
    <lineage>
        <taxon>Eukaryota</taxon>
        <taxon>Metazoa</taxon>
        <taxon>Ecdysozoa</taxon>
        <taxon>Arthropoda</taxon>
        <taxon>Hexapoda</taxon>
        <taxon>Insecta</taxon>
        <taxon>Pterygota</taxon>
        <taxon>Neoptera</taxon>
        <taxon>Endopterygota</taxon>
        <taxon>Lepidoptera</taxon>
        <taxon>Glossata</taxon>
        <taxon>Ditrysia</taxon>
        <taxon>Pyraloidea</taxon>
        <taxon>Crambidae</taxon>
        <taxon>Pyraustinae</taxon>
        <taxon>Loxostege</taxon>
    </lineage>
</organism>
<evidence type="ECO:0000256" key="1">
    <source>
        <dbReference type="SAM" id="MobiDB-lite"/>
    </source>
</evidence>
<dbReference type="Proteomes" id="UP001549920">
    <property type="component" value="Unassembled WGS sequence"/>
</dbReference>
<evidence type="ECO:0000313" key="3">
    <source>
        <dbReference type="EMBL" id="KAL0870389.1"/>
    </source>
</evidence>
<feature type="compositionally biased region" description="Polar residues" evidence="1">
    <location>
        <begin position="18"/>
        <end position="29"/>
    </location>
</feature>
<dbReference type="PANTHER" id="PTHR33327:SF3">
    <property type="entry name" value="RNA-DIRECTED DNA POLYMERASE"/>
    <property type="match status" value="1"/>
</dbReference>